<dbReference type="Gene3D" id="1.10.1270.20">
    <property type="entry name" value="tRNA(m1g37)methyltransferase, domain 2"/>
    <property type="match status" value="1"/>
</dbReference>
<dbReference type="EC" id="2.1.1.228" evidence="5 15"/>
<dbReference type="GO" id="GO:0052906">
    <property type="term" value="F:tRNA (guanine(37)-N1)-methyltransferase activity"/>
    <property type="evidence" value="ECO:0007669"/>
    <property type="project" value="UniProtKB-UniRule"/>
</dbReference>
<keyword evidence="11 15" id="KW-0819">tRNA processing</keyword>
<evidence type="ECO:0000256" key="12">
    <source>
        <dbReference type="ARBA" id="ARBA00029736"/>
    </source>
</evidence>
<dbReference type="Gene3D" id="3.40.1280.10">
    <property type="match status" value="1"/>
</dbReference>
<dbReference type="InterPro" id="IPR002649">
    <property type="entry name" value="tRNA_m1G_MeTrfase_TrmD"/>
</dbReference>
<evidence type="ECO:0000259" key="17">
    <source>
        <dbReference type="Pfam" id="PF01746"/>
    </source>
</evidence>
<evidence type="ECO:0000256" key="2">
    <source>
        <dbReference type="ARBA" id="ARBA00004496"/>
    </source>
</evidence>
<dbReference type="SUPFAM" id="SSF75217">
    <property type="entry name" value="alpha/beta knot"/>
    <property type="match status" value="1"/>
</dbReference>
<dbReference type="Pfam" id="PF01746">
    <property type="entry name" value="tRNA_m1G_MT"/>
    <property type="match status" value="1"/>
</dbReference>
<evidence type="ECO:0000313" key="18">
    <source>
        <dbReference type="EMBL" id="AWV90354.1"/>
    </source>
</evidence>
<comment type="similarity">
    <text evidence="3 15 16">Belongs to the RNA methyltransferase TrmD family.</text>
</comment>
<comment type="subcellular location">
    <subcellularLocation>
        <location evidence="2 15 16">Cytoplasm</location>
    </subcellularLocation>
</comment>
<keyword evidence="8 15" id="KW-0489">Methyltransferase</keyword>
<dbReference type="NCBIfam" id="TIGR00088">
    <property type="entry name" value="trmD"/>
    <property type="match status" value="1"/>
</dbReference>
<dbReference type="InterPro" id="IPR029026">
    <property type="entry name" value="tRNA_m1G_MTases_N"/>
</dbReference>
<dbReference type="CDD" id="cd18080">
    <property type="entry name" value="TrmD-like"/>
    <property type="match status" value="1"/>
</dbReference>
<comment type="subunit">
    <text evidence="4 15 16">Homodimer.</text>
</comment>
<evidence type="ECO:0000256" key="1">
    <source>
        <dbReference type="ARBA" id="ARBA00002634"/>
    </source>
</evidence>
<evidence type="ECO:0000256" key="16">
    <source>
        <dbReference type="RuleBase" id="RU003464"/>
    </source>
</evidence>
<dbReference type="KEGG" id="bsed:DN745_13845"/>
<evidence type="ECO:0000256" key="3">
    <source>
        <dbReference type="ARBA" id="ARBA00007630"/>
    </source>
</evidence>
<evidence type="ECO:0000256" key="7">
    <source>
        <dbReference type="ARBA" id="ARBA00022490"/>
    </source>
</evidence>
<dbReference type="RefSeq" id="WP_111335758.1">
    <property type="nucleotide sequence ID" value="NZ_CP030032.1"/>
</dbReference>
<dbReference type="PANTHER" id="PTHR46417">
    <property type="entry name" value="TRNA (GUANINE-N(1)-)-METHYLTRANSFERASE"/>
    <property type="match status" value="1"/>
</dbReference>
<name>A0A2Z4FNW8_9DELT</name>
<dbReference type="PIRSF" id="PIRSF000386">
    <property type="entry name" value="tRNA_mtase"/>
    <property type="match status" value="1"/>
</dbReference>
<keyword evidence="10 15" id="KW-0949">S-adenosyl-L-methionine</keyword>
<evidence type="ECO:0000256" key="14">
    <source>
        <dbReference type="ARBA" id="ARBA00047783"/>
    </source>
</evidence>
<sequence>MKFQLLTIFPEFFESPLSTSILGRAQEKELVEYALVDIREFATDRHRKTDDLPYGGGAGMLMKPEPLVGALEYAREQDPGATRILMSPQGEPLTQALAQELADQPGGLILTCGRYEGVDERVREGWIDREISLGDYVLSGGEPGALVLLDAITRLIPGVLGNFDSIREESFSAPSLEYPQYTRPRDFRGREVPEILLSGDHAKIAQWRRDRALERTRKRRPDLLDPKA</sequence>
<evidence type="ECO:0000256" key="6">
    <source>
        <dbReference type="ARBA" id="ARBA00014679"/>
    </source>
</evidence>
<evidence type="ECO:0000256" key="9">
    <source>
        <dbReference type="ARBA" id="ARBA00022679"/>
    </source>
</evidence>
<dbReference type="HAMAP" id="MF_00605">
    <property type="entry name" value="TrmD"/>
    <property type="match status" value="1"/>
</dbReference>
<comment type="function">
    <text evidence="1 15 16">Specifically methylates guanosine-37 in various tRNAs.</text>
</comment>
<feature type="binding site" evidence="15">
    <location>
        <position position="113"/>
    </location>
    <ligand>
        <name>S-adenosyl-L-methionine</name>
        <dbReference type="ChEBI" id="CHEBI:59789"/>
    </ligand>
</feature>
<dbReference type="GO" id="GO:0005829">
    <property type="term" value="C:cytosol"/>
    <property type="evidence" value="ECO:0007669"/>
    <property type="project" value="TreeGrafter"/>
</dbReference>
<keyword evidence="7 15" id="KW-0963">Cytoplasm</keyword>
<dbReference type="GO" id="GO:0002939">
    <property type="term" value="P:tRNA N1-guanine methylation"/>
    <property type="evidence" value="ECO:0007669"/>
    <property type="project" value="TreeGrafter"/>
</dbReference>
<protein>
    <recommendedName>
        <fullName evidence="6 15">tRNA (guanine-N(1)-)-methyltransferase</fullName>
        <ecNumber evidence="5 15">2.1.1.228</ecNumber>
    </recommendedName>
    <alternativeName>
        <fullName evidence="12 15">M1G-methyltransferase</fullName>
    </alternativeName>
    <alternativeName>
        <fullName evidence="13 15">tRNA [GM37] methyltransferase</fullName>
    </alternativeName>
</protein>
<proteinExistence type="inferred from homology"/>
<accession>A0A2Z4FNW8</accession>
<dbReference type="InterPro" id="IPR029028">
    <property type="entry name" value="Alpha/beta_knot_MTases"/>
</dbReference>
<dbReference type="InterPro" id="IPR016009">
    <property type="entry name" value="tRNA_MeTrfase_TRMD/TRM10"/>
</dbReference>
<organism evidence="18 19">
    <name type="scientific">Bradymonas sediminis</name>
    <dbReference type="NCBI Taxonomy" id="1548548"/>
    <lineage>
        <taxon>Bacteria</taxon>
        <taxon>Deltaproteobacteria</taxon>
        <taxon>Bradymonadales</taxon>
        <taxon>Bradymonadaceae</taxon>
        <taxon>Bradymonas</taxon>
    </lineage>
</organism>
<evidence type="ECO:0000256" key="4">
    <source>
        <dbReference type="ARBA" id="ARBA00011738"/>
    </source>
</evidence>
<dbReference type="Proteomes" id="UP000249799">
    <property type="component" value="Chromosome"/>
</dbReference>
<keyword evidence="9 15" id="KW-0808">Transferase</keyword>
<gene>
    <name evidence="15" type="primary">trmD</name>
    <name evidence="18" type="ORF">DN745_13845</name>
</gene>
<dbReference type="EMBL" id="CP030032">
    <property type="protein sequence ID" value="AWV90354.1"/>
    <property type="molecule type" value="Genomic_DNA"/>
</dbReference>
<evidence type="ECO:0000256" key="8">
    <source>
        <dbReference type="ARBA" id="ARBA00022603"/>
    </source>
</evidence>
<reference evidence="18 19" key="1">
    <citation type="submission" date="2018-06" db="EMBL/GenBank/DDBJ databases">
        <title>Lujinxingia sediminis gen. nov. sp. nov., a new facultative anaerobic member of the class Deltaproteobacteria, and proposal of Lujinxingaceae fam. nov.</title>
        <authorList>
            <person name="Guo L.-Y."/>
            <person name="Li C.-M."/>
            <person name="Wang S."/>
            <person name="Du Z.-J."/>
        </authorList>
    </citation>
    <scope>NUCLEOTIDE SEQUENCE [LARGE SCALE GENOMIC DNA]</scope>
    <source>
        <strain evidence="18 19">FA350</strain>
    </source>
</reference>
<evidence type="ECO:0000256" key="11">
    <source>
        <dbReference type="ARBA" id="ARBA00022694"/>
    </source>
</evidence>
<dbReference type="OrthoDB" id="9807416at2"/>
<evidence type="ECO:0000256" key="13">
    <source>
        <dbReference type="ARBA" id="ARBA00033392"/>
    </source>
</evidence>
<evidence type="ECO:0000313" key="19">
    <source>
        <dbReference type="Proteomes" id="UP000249799"/>
    </source>
</evidence>
<evidence type="ECO:0000256" key="10">
    <source>
        <dbReference type="ARBA" id="ARBA00022691"/>
    </source>
</evidence>
<dbReference type="PANTHER" id="PTHR46417:SF1">
    <property type="entry name" value="TRNA (GUANINE-N(1)-)-METHYLTRANSFERASE"/>
    <property type="match status" value="1"/>
</dbReference>
<comment type="catalytic activity">
    <reaction evidence="14 15 16">
        <text>guanosine(37) in tRNA + S-adenosyl-L-methionine = N(1)-methylguanosine(37) in tRNA + S-adenosyl-L-homocysteine + H(+)</text>
        <dbReference type="Rhea" id="RHEA:36899"/>
        <dbReference type="Rhea" id="RHEA-COMP:10145"/>
        <dbReference type="Rhea" id="RHEA-COMP:10147"/>
        <dbReference type="ChEBI" id="CHEBI:15378"/>
        <dbReference type="ChEBI" id="CHEBI:57856"/>
        <dbReference type="ChEBI" id="CHEBI:59789"/>
        <dbReference type="ChEBI" id="CHEBI:73542"/>
        <dbReference type="ChEBI" id="CHEBI:74269"/>
        <dbReference type="EC" id="2.1.1.228"/>
    </reaction>
</comment>
<keyword evidence="19" id="KW-1185">Reference proteome</keyword>
<feature type="binding site" evidence="15">
    <location>
        <begin position="133"/>
        <end position="138"/>
    </location>
    <ligand>
        <name>S-adenosyl-L-methionine</name>
        <dbReference type="ChEBI" id="CHEBI:59789"/>
    </ligand>
</feature>
<dbReference type="FunFam" id="3.40.1280.10:FF:000001">
    <property type="entry name" value="tRNA (guanine-N(1)-)-methyltransferase"/>
    <property type="match status" value="1"/>
</dbReference>
<dbReference type="InterPro" id="IPR023148">
    <property type="entry name" value="tRNA_m1G_MeTrfase_C_sf"/>
</dbReference>
<dbReference type="NCBIfam" id="NF000648">
    <property type="entry name" value="PRK00026.1"/>
    <property type="match status" value="1"/>
</dbReference>
<evidence type="ECO:0000256" key="15">
    <source>
        <dbReference type="HAMAP-Rule" id="MF_00605"/>
    </source>
</evidence>
<dbReference type="AlphaFoldDB" id="A0A2Z4FNW8"/>
<evidence type="ECO:0000256" key="5">
    <source>
        <dbReference type="ARBA" id="ARBA00012807"/>
    </source>
</evidence>
<feature type="domain" description="tRNA methyltransferase TRMD/TRM10-type" evidence="17">
    <location>
        <begin position="1"/>
        <end position="224"/>
    </location>
</feature>